<reference evidence="2 3" key="1">
    <citation type="submission" date="2019-02" db="EMBL/GenBank/DDBJ databases">
        <title>Deep-cultivation of Planctomycetes and their phenomic and genomic characterization uncovers novel biology.</title>
        <authorList>
            <person name="Wiegand S."/>
            <person name="Jogler M."/>
            <person name="Boedeker C."/>
            <person name="Pinto D."/>
            <person name="Vollmers J."/>
            <person name="Rivas-Marin E."/>
            <person name="Kohn T."/>
            <person name="Peeters S.H."/>
            <person name="Heuer A."/>
            <person name="Rast P."/>
            <person name="Oberbeckmann S."/>
            <person name="Bunk B."/>
            <person name="Jeske O."/>
            <person name="Meyerdierks A."/>
            <person name="Storesund J.E."/>
            <person name="Kallscheuer N."/>
            <person name="Luecker S."/>
            <person name="Lage O.M."/>
            <person name="Pohl T."/>
            <person name="Merkel B.J."/>
            <person name="Hornburger P."/>
            <person name="Mueller R.-W."/>
            <person name="Bruemmer F."/>
            <person name="Labrenz M."/>
            <person name="Spormann A.M."/>
            <person name="Op den Camp H."/>
            <person name="Overmann J."/>
            <person name="Amann R."/>
            <person name="Jetten M.S.M."/>
            <person name="Mascher T."/>
            <person name="Medema M.H."/>
            <person name="Devos D.P."/>
            <person name="Kaster A.-K."/>
            <person name="Ovreas L."/>
            <person name="Rohde M."/>
            <person name="Galperin M.Y."/>
            <person name="Jogler C."/>
        </authorList>
    </citation>
    <scope>NUCLEOTIDE SEQUENCE [LARGE SCALE GENOMIC DNA]</scope>
    <source>
        <strain evidence="2 3">Pla133</strain>
    </source>
</reference>
<proteinExistence type="predicted"/>
<dbReference type="Gene3D" id="2.30.110.10">
    <property type="entry name" value="Electron Transport, Fmn-binding Protein, Chain A"/>
    <property type="match status" value="1"/>
</dbReference>
<keyword evidence="3" id="KW-1185">Reference proteome</keyword>
<dbReference type="Proteomes" id="UP000316921">
    <property type="component" value="Chromosome"/>
</dbReference>
<gene>
    <name evidence="2" type="ORF">Pla133_02120</name>
</gene>
<accession>A0A518BDT4</accession>
<dbReference type="InterPro" id="IPR012349">
    <property type="entry name" value="Split_barrel_FMN-bd"/>
</dbReference>
<dbReference type="PANTHER" id="PTHR42815:SF2">
    <property type="entry name" value="FAD-BINDING, PUTATIVE (AFU_ORTHOLOGUE AFUA_6G07600)-RELATED"/>
    <property type="match status" value="1"/>
</dbReference>
<dbReference type="InterPro" id="IPR011576">
    <property type="entry name" value="Pyridox_Oxase_N"/>
</dbReference>
<dbReference type="KEGG" id="pbap:Pla133_02120"/>
<dbReference type="AlphaFoldDB" id="A0A518BDT4"/>
<dbReference type="SUPFAM" id="SSF50475">
    <property type="entry name" value="FMN-binding split barrel"/>
    <property type="match status" value="1"/>
</dbReference>
<evidence type="ECO:0000259" key="1">
    <source>
        <dbReference type="Pfam" id="PF01243"/>
    </source>
</evidence>
<evidence type="ECO:0000313" key="2">
    <source>
        <dbReference type="EMBL" id="QDU65148.1"/>
    </source>
</evidence>
<organism evidence="2 3">
    <name type="scientific">Engelhardtia mirabilis</name>
    <dbReference type="NCBI Taxonomy" id="2528011"/>
    <lineage>
        <taxon>Bacteria</taxon>
        <taxon>Pseudomonadati</taxon>
        <taxon>Planctomycetota</taxon>
        <taxon>Planctomycetia</taxon>
        <taxon>Planctomycetia incertae sedis</taxon>
        <taxon>Engelhardtia</taxon>
    </lineage>
</organism>
<feature type="domain" description="Pyridoxamine 5'-phosphate oxidase N-terminal" evidence="1">
    <location>
        <begin position="46"/>
        <end position="150"/>
    </location>
</feature>
<dbReference type="EMBL" id="CP036287">
    <property type="protein sequence ID" value="QDU65148.1"/>
    <property type="molecule type" value="Genomic_DNA"/>
</dbReference>
<sequence length="182" mass="20890">MSRNYPAITFTDSVRAAQERNGSRGLGQHLESMALDDARLSITELSFIAERDGFYMATVNEDGWPYLQFRGGPKGFLRALDERTLGYADFRGNRQYISTGNLAANDRTALFFMDYPNRRRLKLMARAEVVETADRPELVERLTLADYPARVERAILFRVAAFDWNCPQHITPRFTLDELEGR</sequence>
<protein>
    <submittedName>
        <fullName evidence="2">Pyridoxamine 5'-phosphate oxidase</fullName>
    </submittedName>
</protein>
<dbReference type="PANTHER" id="PTHR42815">
    <property type="entry name" value="FAD-BINDING, PUTATIVE (AFU_ORTHOLOGUE AFUA_6G07600)-RELATED"/>
    <property type="match status" value="1"/>
</dbReference>
<name>A0A518BDT4_9BACT</name>
<dbReference type="Pfam" id="PF01243">
    <property type="entry name" value="PNPOx_N"/>
    <property type="match status" value="1"/>
</dbReference>
<dbReference type="RefSeq" id="WP_145061498.1">
    <property type="nucleotide sequence ID" value="NZ_CP036287.1"/>
</dbReference>
<evidence type="ECO:0000313" key="3">
    <source>
        <dbReference type="Proteomes" id="UP000316921"/>
    </source>
</evidence>